<sequence>MTDAVDVCSRCGTATVTGTVAAPVPPCRACGATPDRIAAGATGRVYTWSTVHRGMPGVPVPYTVAYADFPDGTRLFARVSGSVGIGSVVTVVPEDEAGFRFVTQEAEA</sequence>
<evidence type="ECO:0000259" key="1">
    <source>
        <dbReference type="Pfam" id="PF01796"/>
    </source>
</evidence>
<protein>
    <submittedName>
        <fullName evidence="2">OB-fold domain-containing protein</fullName>
    </submittedName>
</protein>
<reference evidence="2" key="1">
    <citation type="submission" date="2022-11" db="EMBL/GenBank/DDBJ databases">
        <authorList>
            <person name="Mo P."/>
        </authorList>
    </citation>
    <scope>NUCLEOTIDE SEQUENCE</scope>
    <source>
        <strain evidence="2">HUAS 11-8</strain>
    </source>
</reference>
<dbReference type="EMBL" id="CP113836">
    <property type="protein sequence ID" value="WAL68254.1"/>
    <property type="molecule type" value="Genomic_DNA"/>
</dbReference>
<evidence type="ECO:0000313" key="3">
    <source>
        <dbReference type="Proteomes" id="UP001163203"/>
    </source>
</evidence>
<evidence type="ECO:0000313" key="2">
    <source>
        <dbReference type="EMBL" id="WAL68254.1"/>
    </source>
</evidence>
<dbReference type="InterPro" id="IPR002878">
    <property type="entry name" value="ChsH2_C"/>
</dbReference>
<name>A0ABY7B7E2_9PSEU</name>
<dbReference type="Pfam" id="PF01796">
    <property type="entry name" value="OB_ChsH2_C"/>
    <property type="match status" value="1"/>
</dbReference>
<gene>
    <name evidence="2" type="ORF">ORV05_10960</name>
</gene>
<dbReference type="SUPFAM" id="SSF50249">
    <property type="entry name" value="Nucleic acid-binding proteins"/>
    <property type="match status" value="1"/>
</dbReference>
<dbReference type="InterPro" id="IPR012340">
    <property type="entry name" value="NA-bd_OB-fold"/>
</dbReference>
<dbReference type="Proteomes" id="UP001163203">
    <property type="component" value="Chromosome"/>
</dbReference>
<accession>A0ABY7B7E2</accession>
<feature type="domain" description="ChsH2 C-terminal OB-fold" evidence="1">
    <location>
        <begin position="38"/>
        <end position="92"/>
    </location>
</feature>
<keyword evidence="3" id="KW-1185">Reference proteome</keyword>
<proteinExistence type="predicted"/>
<dbReference type="RefSeq" id="WP_268758347.1">
    <property type="nucleotide sequence ID" value="NZ_CP113836.1"/>
</dbReference>
<organism evidence="2 3">
    <name type="scientific">Amycolatopsis cynarae</name>
    <dbReference type="NCBI Taxonomy" id="2995223"/>
    <lineage>
        <taxon>Bacteria</taxon>
        <taxon>Bacillati</taxon>
        <taxon>Actinomycetota</taxon>
        <taxon>Actinomycetes</taxon>
        <taxon>Pseudonocardiales</taxon>
        <taxon>Pseudonocardiaceae</taxon>
        <taxon>Amycolatopsis</taxon>
    </lineage>
</organism>